<feature type="transmembrane region" description="Helical" evidence="2">
    <location>
        <begin position="283"/>
        <end position="302"/>
    </location>
</feature>
<feature type="region of interest" description="Disordered" evidence="1">
    <location>
        <begin position="612"/>
        <end position="640"/>
    </location>
</feature>
<keyword evidence="4" id="KW-1185">Reference proteome</keyword>
<evidence type="ECO:0000313" key="3">
    <source>
        <dbReference type="EMBL" id="KAK0652446.1"/>
    </source>
</evidence>
<feature type="transmembrane region" description="Helical" evidence="2">
    <location>
        <begin position="314"/>
        <end position="339"/>
    </location>
</feature>
<evidence type="ECO:0000313" key="4">
    <source>
        <dbReference type="Proteomes" id="UP001174936"/>
    </source>
</evidence>
<feature type="transmembrane region" description="Helical" evidence="2">
    <location>
        <begin position="446"/>
        <end position="468"/>
    </location>
</feature>
<name>A0AA40CUY9_9PEZI</name>
<feature type="region of interest" description="Disordered" evidence="1">
    <location>
        <begin position="656"/>
        <end position="677"/>
    </location>
</feature>
<accession>A0AA40CUY9</accession>
<evidence type="ECO:0000256" key="2">
    <source>
        <dbReference type="SAM" id="Phobius"/>
    </source>
</evidence>
<proteinExistence type="predicted"/>
<gene>
    <name evidence="3" type="ORF">B0T16DRAFT_454812</name>
</gene>
<dbReference type="AlphaFoldDB" id="A0AA40CUY9"/>
<keyword evidence="2" id="KW-0472">Membrane</keyword>
<sequence>MPAISTSAVVVSVRDLGLSTRDVDWMSVLTPLRNNTFFERDDCQVFTTSLIKRGILSGREAALFVTNVATGLPLSSPTDMTVTLEGCEALCGPPTFYIDAGPRFMTWVLPITLLLSNIELSPTDKRRYSTLIEVLGNPAGSIWSLTHKLQTWNRLYYFAEDFVFEQDGIRPRGALHNTARRARYAVLRMANIIQRSWHSKIRRRQFTESKTLKSARKNEETILQQEMKVRVIATVLAGFEELLGAAATEAFFNTIMSELWNEDQHIHWVSAAGELAGGRTDEFFRTLLAVAIYMLQVASAFVKGVGGEPQTPPGGVIASGVFLSYLVPTAVLSNCIGAFTDRRTCLRIISKLVEVTAPDDIHDRPPIPDRDLCEATSWEDYFHQFHFRGGNPTYRPFKISNLNGTWAVFKTVLTAIWSICPVLAGFAGAYPILIYALPTGFSCRHIWLLLIFTLWIASLIFSISLHIMQWGPESRRWQAILAKDFIIGTGALVVIVLSAVGAFNSCSCWGRALWVSKVVIPLITTGFYKEQGQTIFPWIVTPVLVFQLLFCAVVIFANRRGVYVMRWNEEPRRRVWEEEQKEASRKEAVGREAVRRLGVDGEETETAVVDTPGMEPIPLESSQGLAQAGPDEEAEGSLDGTTSMLQEEEEWFDAQPDTHVEEVSDDAAEPPSLPGKKPEVVEQINEVIEHQVSGAEQAKEMGPEPRYDNFAVQRYDHRYYLILWKASKPQRDEEGTG</sequence>
<comment type="caution">
    <text evidence="3">The sequence shown here is derived from an EMBL/GenBank/DDBJ whole genome shotgun (WGS) entry which is preliminary data.</text>
</comment>
<dbReference type="Proteomes" id="UP001174936">
    <property type="component" value="Unassembled WGS sequence"/>
</dbReference>
<protein>
    <submittedName>
        <fullName evidence="3">Uncharacterized protein</fullName>
    </submittedName>
</protein>
<feature type="transmembrane region" description="Helical" evidence="2">
    <location>
        <begin position="535"/>
        <end position="557"/>
    </location>
</feature>
<evidence type="ECO:0000256" key="1">
    <source>
        <dbReference type="SAM" id="MobiDB-lite"/>
    </source>
</evidence>
<keyword evidence="2" id="KW-0812">Transmembrane</keyword>
<keyword evidence="2" id="KW-1133">Transmembrane helix</keyword>
<feature type="transmembrane region" description="Helical" evidence="2">
    <location>
        <begin position="407"/>
        <end position="434"/>
    </location>
</feature>
<dbReference type="EMBL" id="JAULSV010000002">
    <property type="protein sequence ID" value="KAK0652446.1"/>
    <property type="molecule type" value="Genomic_DNA"/>
</dbReference>
<organism evidence="3 4">
    <name type="scientific">Cercophora newfieldiana</name>
    <dbReference type="NCBI Taxonomy" id="92897"/>
    <lineage>
        <taxon>Eukaryota</taxon>
        <taxon>Fungi</taxon>
        <taxon>Dikarya</taxon>
        <taxon>Ascomycota</taxon>
        <taxon>Pezizomycotina</taxon>
        <taxon>Sordariomycetes</taxon>
        <taxon>Sordariomycetidae</taxon>
        <taxon>Sordariales</taxon>
        <taxon>Lasiosphaeriaceae</taxon>
        <taxon>Cercophora</taxon>
    </lineage>
</organism>
<reference evidence="3" key="1">
    <citation type="submission" date="2023-06" db="EMBL/GenBank/DDBJ databases">
        <title>Genome-scale phylogeny and comparative genomics of the fungal order Sordariales.</title>
        <authorList>
            <consortium name="Lawrence Berkeley National Laboratory"/>
            <person name="Hensen N."/>
            <person name="Bonometti L."/>
            <person name="Westerberg I."/>
            <person name="Brannstrom I.O."/>
            <person name="Guillou S."/>
            <person name="Cros-Aarteil S."/>
            <person name="Calhoun S."/>
            <person name="Haridas S."/>
            <person name="Kuo A."/>
            <person name="Mondo S."/>
            <person name="Pangilinan J."/>
            <person name="Riley R."/>
            <person name="Labutti K."/>
            <person name="Andreopoulos B."/>
            <person name="Lipzen A."/>
            <person name="Chen C."/>
            <person name="Yanf M."/>
            <person name="Daum C."/>
            <person name="Ng V."/>
            <person name="Clum A."/>
            <person name="Steindorff A."/>
            <person name="Ohm R."/>
            <person name="Martin F."/>
            <person name="Silar P."/>
            <person name="Natvig D."/>
            <person name="Lalanne C."/>
            <person name="Gautier V."/>
            <person name="Ament-Velasquez S.L."/>
            <person name="Kruys A."/>
            <person name="Hutchinson M.I."/>
            <person name="Powell A.J."/>
            <person name="Barry K."/>
            <person name="Miller A.N."/>
            <person name="Grigoriev I.V."/>
            <person name="Debuchy R."/>
            <person name="Gladieux P."/>
            <person name="Thoren M.H."/>
            <person name="Johannesson H."/>
        </authorList>
    </citation>
    <scope>NUCLEOTIDE SEQUENCE</scope>
    <source>
        <strain evidence="3">SMH2532-1</strain>
    </source>
</reference>
<feature type="transmembrane region" description="Helical" evidence="2">
    <location>
        <begin position="480"/>
        <end position="503"/>
    </location>
</feature>